<dbReference type="AlphaFoldDB" id="A0A2W5TCR8"/>
<dbReference type="InterPro" id="IPR032030">
    <property type="entry name" value="YscD_cytoplasmic_dom"/>
</dbReference>
<dbReference type="Pfam" id="PF25601">
    <property type="entry name" value="AAA_lid_14"/>
    <property type="match status" value="1"/>
</dbReference>
<dbReference type="Pfam" id="PF02954">
    <property type="entry name" value="HTH_8"/>
    <property type="match status" value="1"/>
</dbReference>
<dbReference type="Gene3D" id="1.10.8.60">
    <property type="match status" value="1"/>
</dbReference>
<evidence type="ECO:0000259" key="6">
    <source>
        <dbReference type="PROSITE" id="PS50006"/>
    </source>
</evidence>
<keyword evidence="2" id="KW-0067">ATP-binding</keyword>
<dbReference type="SMART" id="SM00382">
    <property type="entry name" value="AAA"/>
    <property type="match status" value="1"/>
</dbReference>
<dbReference type="InterPro" id="IPR002197">
    <property type="entry name" value="HTH_Fis"/>
</dbReference>
<dbReference type="GO" id="GO:0005524">
    <property type="term" value="F:ATP binding"/>
    <property type="evidence" value="ECO:0007669"/>
    <property type="project" value="UniProtKB-KW"/>
</dbReference>
<dbReference type="InterPro" id="IPR002078">
    <property type="entry name" value="Sigma_54_int"/>
</dbReference>
<dbReference type="Pfam" id="PF16697">
    <property type="entry name" value="Yop-YscD_cpl"/>
    <property type="match status" value="1"/>
</dbReference>
<dbReference type="Gene3D" id="3.40.50.300">
    <property type="entry name" value="P-loop containing nucleotide triphosphate hydrolases"/>
    <property type="match status" value="1"/>
</dbReference>
<dbReference type="PANTHER" id="PTHR32071:SF57">
    <property type="entry name" value="C4-DICARBOXYLATE TRANSPORT TRANSCRIPTIONAL REGULATORY PROTEIN DCTD"/>
    <property type="match status" value="1"/>
</dbReference>
<dbReference type="PROSITE" id="PS00676">
    <property type="entry name" value="SIGMA54_INTERACT_2"/>
    <property type="match status" value="1"/>
</dbReference>
<feature type="domain" description="Sigma-54 factor interaction" evidence="7">
    <location>
        <begin position="128"/>
        <end position="352"/>
    </location>
</feature>
<dbReference type="InterPro" id="IPR027417">
    <property type="entry name" value="P-loop_NTPase"/>
</dbReference>
<dbReference type="InterPro" id="IPR025943">
    <property type="entry name" value="Sigma_54_int_dom_ATP-bd_2"/>
</dbReference>
<dbReference type="CDD" id="cd00060">
    <property type="entry name" value="FHA"/>
    <property type="match status" value="1"/>
</dbReference>
<dbReference type="SUPFAM" id="SSF46689">
    <property type="entry name" value="Homeodomain-like"/>
    <property type="match status" value="1"/>
</dbReference>
<comment type="caution">
    <text evidence="8">The sequence shown here is derived from an EMBL/GenBank/DDBJ whole genome shotgun (WGS) entry which is preliminary data.</text>
</comment>
<evidence type="ECO:0000313" key="8">
    <source>
        <dbReference type="EMBL" id="PZR13259.1"/>
    </source>
</evidence>
<dbReference type="EMBL" id="QFQP01000010">
    <property type="protein sequence ID" value="PZR13259.1"/>
    <property type="molecule type" value="Genomic_DNA"/>
</dbReference>
<feature type="domain" description="FHA" evidence="6">
    <location>
        <begin position="41"/>
        <end position="90"/>
    </location>
</feature>
<dbReference type="SMART" id="SM00240">
    <property type="entry name" value="FHA"/>
    <property type="match status" value="1"/>
</dbReference>
<sequence length="428" mass="46034">MEERTDTLDSSLLSHAPLPARLLVLSGPDAGKSLDVRDGTTLVGSHPDCALQLTDGGVSRRHLSIELVGTRARVRDLGSKNGTRYLGAKFTTLDIPLGASLDLGSTTLAVLPMLREGVLSERQKLGGVIGRSTAMRRLFTQLEQLAPTDATCLLRGETGSGKELIARTLHALSPRAAKPFVTLDCAALTSSLIQSVLFGHVKGAFTGAVRDSEGLVASADGGTLFLDEIGSLALELQPVLLRVLETRTFQRVGENKVRAVDLRVLAATTSELPQLVKQGKFRSDLYFRLASIVLEVPPLRERLDDVPLLAQHFAHEAGARAPLTPAALSALSAWRWPGNVRELRNAVERAVTLGEAPMAVSAKPASTPEDFHAARDKALAAFEKSYLEALLARHRGSASAVAREAGIARSYLYRLLETHGLEPEKFRE</sequence>
<organism evidence="8 9">
    <name type="scientific">Archangium gephyra</name>
    <dbReference type="NCBI Taxonomy" id="48"/>
    <lineage>
        <taxon>Bacteria</taxon>
        <taxon>Pseudomonadati</taxon>
        <taxon>Myxococcota</taxon>
        <taxon>Myxococcia</taxon>
        <taxon>Myxococcales</taxon>
        <taxon>Cystobacterineae</taxon>
        <taxon>Archangiaceae</taxon>
        <taxon>Archangium</taxon>
    </lineage>
</organism>
<dbReference type="PROSITE" id="PS50045">
    <property type="entry name" value="SIGMA54_INTERACT_4"/>
    <property type="match status" value="1"/>
</dbReference>
<evidence type="ECO:0000256" key="5">
    <source>
        <dbReference type="ARBA" id="ARBA00023163"/>
    </source>
</evidence>
<keyword evidence="4" id="KW-0238">DNA-binding</keyword>
<evidence type="ECO:0000259" key="7">
    <source>
        <dbReference type="PROSITE" id="PS50045"/>
    </source>
</evidence>
<evidence type="ECO:0000256" key="3">
    <source>
        <dbReference type="ARBA" id="ARBA00023015"/>
    </source>
</evidence>
<dbReference type="Gene3D" id="2.60.200.20">
    <property type="match status" value="1"/>
</dbReference>
<dbReference type="Gene3D" id="1.10.10.60">
    <property type="entry name" value="Homeodomain-like"/>
    <property type="match status" value="1"/>
</dbReference>
<reference evidence="8 9" key="1">
    <citation type="submission" date="2017-08" db="EMBL/GenBank/DDBJ databases">
        <title>Infants hospitalized years apart are colonized by the same room-sourced microbial strains.</title>
        <authorList>
            <person name="Brooks B."/>
            <person name="Olm M.R."/>
            <person name="Firek B.A."/>
            <person name="Baker R."/>
            <person name="Thomas B.C."/>
            <person name="Morowitz M.J."/>
            <person name="Banfield J.F."/>
        </authorList>
    </citation>
    <scope>NUCLEOTIDE SEQUENCE [LARGE SCALE GENOMIC DNA]</scope>
    <source>
        <strain evidence="8">S2_003_000_R2_14</strain>
    </source>
</reference>
<dbReference type="Proteomes" id="UP000249061">
    <property type="component" value="Unassembled WGS sequence"/>
</dbReference>
<dbReference type="GO" id="GO:0006355">
    <property type="term" value="P:regulation of DNA-templated transcription"/>
    <property type="evidence" value="ECO:0007669"/>
    <property type="project" value="InterPro"/>
</dbReference>
<evidence type="ECO:0000256" key="1">
    <source>
        <dbReference type="ARBA" id="ARBA00022741"/>
    </source>
</evidence>
<name>A0A2W5TCR8_9BACT</name>
<keyword evidence="1" id="KW-0547">Nucleotide-binding</keyword>
<dbReference type="PROSITE" id="PS50006">
    <property type="entry name" value="FHA_DOMAIN"/>
    <property type="match status" value="1"/>
</dbReference>
<dbReference type="InterPro" id="IPR009057">
    <property type="entry name" value="Homeodomain-like_sf"/>
</dbReference>
<proteinExistence type="predicted"/>
<evidence type="ECO:0000256" key="4">
    <source>
        <dbReference type="ARBA" id="ARBA00023125"/>
    </source>
</evidence>
<dbReference type="InterPro" id="IPR003593">
    <property type="entry name" value="AAA+_ATPase"/>
</dbReference>
<keyword evidence="5" id="KW-0804">Transcription</keyword>
<dbReference type="SUPFAM" id="SSF52540">
    <property type="entry name" value="P-loop containing nucleoside triphosphate hydrolases"/>
    <property type="match status" value="1"/>
</dbReference>
<evidence type="ECO:0000256" key="2">
    <source>
        <dbReference type="ARBA" id="ARBA00022840"/>
    </source>
</evidence>
<dbReference type="PANTHER" id="PTHR32071">
    <property type="entry name" value="TRANSCRIPTIONAL REGULATORY PROTEIN"/>
    <property type="match status" value="1"/>
</dbReference>
<dbReference type="CDD" id="cd00009">
    <property type="entry name" value="AAA"/>
    <property type="match status" value="1"/>
</dbReference>
<dbReference type="GO" id="GO:0043565">
    <property type="term" value="F:sequence-specific DNA binding"/>
    <property type="evidence" value="ECO:0007669"/>
    <property type="project" value="InterPro"/>
</dbReference>
<dbReference type="FunFam" id="3.40.50.300:FF:000006">
    <property type="entry name" value="DNA-binding transcriptional regulator NtrC"/>
    <property type="match status" value="1"/>
</dbReference>
<dbReference type="PROSITE" id="PS00688">
    <property type="entry name" value="SIGMA54_INTERACT_3"/>
    <property type="match status" value="1"/>
</dbReference>
<dbReference type="InterPro" id="IPR025944">
    <property type="entry name" value="Sigma_54_int_dom_CS"/>
</dbReference>
<dbReference type="InterPro" id="IPR000253">
    <property type="entry name" value="FHA_dom"/>
</dbReference>
<dbReference type="SUPFAM" id="SSF49879">
    <property type="entry name" value="SMAD/FHA domain"/>
    <property type="match status" value="1"/>
</dbReference>
<accession>A0A2W5TCR8</accession>
<dbReference type="Pfam" id="PF00158">
    <property type="entry name" value="Sigma54_activat"/>
    <property type="match status" value="1"/>
</dbReference>
<dbReference type="InterPro" id="IPR058031">
    <property type="entry name" value="AAA_lid_NorR"/>
</dbReference>
<gene>
    <name evidence="8" type="ORF">DI536_13310</name>
</gene>
<dbReference type="InterPro" id="IPR008984">
    <property type="entry name" value="SMAD_FHA_dom_sf"/>
</dbReference>
<evidence type="ECO:0000313" key="9">
    <source>
        <dbReference type="Proteomes" id="UP000249061"/>
    </source>
</evidence>
<keyword evidence="3" id="KW-0805">Transcription regulation</keyword>
<protein>
    <submittedName>
        <fullName evidence="8">AAA family ATPase</fullName>
    </submittedName>
</protein>